<protein>
    <recommendedName>
        <fullName evidence="2">Alcohol dehydrogenase-like C-terminal domain-containing protein</fullName>
    </recommendedName>
</protein>
<feature type="non-terminal residue" evidence="3">
    <location>
        <position position="1"/>
    </location>
</feature>
<dbReference type="Gene3D" id="3.90.180.10">
    <property type="entry name" value="Medium-chain alcohol dehydrogenases, catalytic domain"/>
    <property type="match status" value="1"/>
</dbReference>
<feature type="domain" description="Alcohol dehydrogenase-like C-terminal" evidence="2">
    <location>
        <begin position="34"/>
        <end position="111"/>
    </location>
</feature>
<comment type="caution">
    <text evidence="3">The sequence shown here is derived from an EMBL/GenBank/DDBJ whole genome shotgun (WGS) entry which is preliminary data.</text>
</comment>
<organism evidence="3">
    <name type="scientific">marine sediment metagenome</name>
    <dbReference type="NCBI Taxonomy" id="412755"/>
    <lineage>
        <taxon>unclassified sequences</taxon>
        <taxon>metagenomes</taxon>
        <taxon>ecological metagenomes</taxon>
    </lineage>
</organism>
<dbReference type="InterPro" id="IPR013149">
    <property type="entry name" value="ADH-like_C"/>
</dbReference>
<dbReference type="SUPFAM" id="SSF51735">
    <property type="entry name" value="NAD(P)-binding Rossmann-fold domains"/>
    <property type="match status" value="1"/>
</dbReference>
<evidence type="ECO:0000313" key="3">
    <source>
        <dbReference type="EMBL" id="GAH56836.1"/>
    </source>
</evidence>
<evidence type="ECO:0000256" key="1">
    <source>
        <dbReference type="ARBA" id="ARBA00023002"/>
    </source>
</evidence>
<keyword evidence="1" id="KW-0560">Oxidoreductase</keyword>
<dbReference type="InterPro" id="IPR036291">
    <property type="entry name" value="NAD(P)-bd_dom_sf"/>
</dbReference>
<dbReference type="InterPro" id="IPR050129">
    <property type="entry name" value="Zn_alcohol_dh"/>
</dbReference>
<sequence>LKNIGTAKLDIVEKNKSRRNFAAAERTGQVFSDFSQVKKEHYDIVVDATGVISVLEQCISYARPTGKILFFGVPPKGKVMTIEPFRLYNKELTIMSSYTSLRNSKQAIDLISVGRIVVKDLISHRLPLNELEGGLRLVLDGKEPSMKVMIFPQV</sequence>
<gene>
    <name evidence="3" type="ORF">S03H2_28452</name>
</gene>
<dbReference type="EMBL" id="BARU01017142">
    <property type="protein sequence ID" value="GAH56836.1"/>
    <property type="molecule type" value="Genomic_DNA"/>
</dbReference>
<dbReference type="AlphaFoldDB" id="X1GFZ9"/>
<proteinExistence type="predicted"/>
<dbReference type="PANTHER" id="PTHR43401:SF2">
    <property type="entry name" value="L-THREONINE 3-DEHYDROGENASE"/>
    <property type="match status" value="1"/>
</dbReference>
<name>X1GFZ9_9ZZZZ</name>
<dbReference type="Gene3D" id="3.40.50.720">
    <property type="entry name" value="NAD(P)-binding Rossmann-like Domain"/>
    <property type="match status" value="1"/>
</dbReference>
<reference evidence="3" key="1">
    <citation type="journal article" date="2014" name="Front. Microbiol.">
        <title>High frequency of phylogenetically diverse reductive dehalogenase-homologous genes in deep subseafloor sedimentary metagenomes.</title>
        <authorList>
            <person name="Kawai M."/>
            <person name="Futagami T."/>
            <person name="Toyoda A."/>
            <person name="Takaki Y."/>
            <person name="Nishi S."/>
            <person name="Hori S."/>
            <person name="Arai W."/>
            <person name="Tsubouchi T."/>
            <person name="Morono Y."/>
            <person name="Uchiyama I."/>
            <person name="Ito T."/>
            <person name="Fujiyama A."/>
            <person name="Inagaki F."/>
            <person name="Takami H."/>
        </authorList>
    </citation>
    <scope>NUCLEOTIDE SEQUENCE</scope>
    <source>
        <strain evidence="3">Expedition CK06-06</strain>
    </source>
</reference>
<dbReference type="GO" id="GO:0016491">
    <property type="term" value="F:oxidoreductase activity"/>
    <property type="evidence" value="ECO:0007669"/>
    <property type="project" value="UniProtKB-KW"/>
</dbReference>
<accession>X1GFZ9</accession>
<dbReference type="PANTHER" id="PTHR43401">
    <property type="entry name" value="L-THREONINE 3-DEHYDROGENASE"/>
    <property type="match status" value="1"/>
</dbReference>
<dbReference type="Pfam" id="PF00107">
    <property type="entry name" value="ADH_zinc_N"/>
    <property type="match status" value="1"/>
</dbReference>
<evidence type="ECO:0000259" key="2">
    <source>
        <dbReference type="Pfam" id="PF00107"/>
    </source>
</evidence>